<keyword evidence="3 7" id="KW-1133">Transmembrane helix</keyword>
<dbReference type="GO" id="GO:0016020">
    <property type="term" value="C:membrane"/>
    <property type="evidence" value="ECO:0007669"/>
    <property type="project" value="GOC"/>
</dbReference>
<evidence type="ECO:0000259" key="8">
    <source>
        <dbReference type="Pfam" id="PF04116"/>
    </source>
</evidence>
<dbReference type="AlphaFoldDB" id="A0A328AHQ3"/>
<dbReference type="EMBL" id="QFYQ01000001">
    <property type="protein sequence ID" value="RAK54047.1"/>
    <property type="molecule type" value="Genomic_DNA"/>
</dbReference>
<keyword evidence="4" id="KW-0560">Oxidoreductase</keyword>
<evidence type="ECO:0000256" key="5">
    <source>
        <dbReference type="ARBA" id="ARBA00023098"/>
    </source>
</evidence>
<feature type="transmembrane region" description="Helical" evidence="7">
    <location>
        <begin position="20"/>
        <end position="43"/>
    </location>
</feature>
<dbReference type="GO" id="GO:0008610">
    <property type="term" value="P:lipid biosynthetic process"/>
    <property type="evidence" value="ECO:0007669"/>
    <property type="project" value="InterPro"/>
</dbReference>
<organism evidence="9 10">
    <name type="scientific">Phenylobacterium soli</name>
    <dbReference type="NCBI Taxonomy" id="2170551"/>
    <lineage>
        <taxon>Bacteria</taxon>
        <taxon>Pseudomonadati</taxon>
        <taxon>Pseudomonadota</taxon>
        <taxon>Alphaproteobacteria</taxon>
        <taxon>Caulobacterales</taxon>
        <taxon>Caulobacteraceae</taxon>
        <taxon>Phenylobacterium</taxon>
    </lineage>
</organism>
<dbReference type="GO" id="GO:0050479">
    <property type="term" value="F:glyceryl-ether monooxygenase activity"/>
    <property type="evidence" value="ECO:0007669"/>
    <property type="project" value="TreeGrafter"/>
</dbReference>
<protein>
    <submittedName>
        <fullName evidence="9">Sterol desaturase family protein</fullName>
    </submittedName>
</protein>
<sequence length="290" mass="32157">MARVEGPLAPVIKFLVDDALGLWQALVALAMLAVVFAALARVVKPATWVEDGRSALPQARITMVLSVVDQLTVTPAVSLFVAWLGTWLRERGLGFEAPALWATIGPAPTLFATVFVGDFVGYWRHRAQHSKWLWPAHAIHHSDTHMTWFTLERMHPVDRFGSALDTVILAALGFPFWAQAGNVFVRHYYGYVIHADVPWTLGKAGLLFNSPVMHRWHHARDVPGAGWNFATVFSVFDRAFGTYHQPGPCEVPLGVREDMGKGAMGQYLHPLKVWSAALRPGRTKVILPAE</sequence>
<dbReference type="Pfam" id="PF04116">
    <property type="entry name" value="FA_hydroxylase"/>
    <property type="match status" value="1"/>
</dbReference>
<keyword evidence="6 7" id="KW-0472">Membrane</keyword>
<dbReference type="InterPro" id="IPR051689">
    <property type="entry name" value="Sterol_desaturase/TMEM195"/>
</dbReference>
<keyword evidence="5" id="KW-0443">Lipid metabolism</keyword>
<accession>A0A328AHQ3</accession>
<evidence type="ECO:0000256" key="3">
    <source>
        <dbReference type="ARBA" id="ARBA00022989"/>
    </source>
</evidence>
<dbReference type="PANTHER" id="PTHR21624:SF1">
    <property type="entry name" value="ALKYLGLYCEROL MONOOXYGENASE"/>
    <property type="match status" value="1"/>
</dbReference>
<keyword evidence="10" id="KW-1185">Reference proteome</keyword>
<keyword evidence="2 7" id="KW-0812">Transmembrane</keyword>
<dbReference type="OrthoDB" id="9770329at2"/>
<name>A0A328AHQ3_9CAUL</name>
<feature type="domain" description="Fatty acid hydroxylase" evidence="8">
    <location>
        <begin position="112"/>
        <end position="242"/>
    </location>
</feature>
<proteinExistence type="predicted"/>
<dbReference type="Proteomes" id="UP000249254">
    <property type="component" value="Unassembled WGS sequence"/>
</dbReference>
<feature type="transmembrane region" description="Helical" evidence="7">
    <location>
        <begin position="100"/>
        <end position="123"/>
    </location>
</feature>
<evidence type="ECO:0000313" key="10">
    <source>
        <dbReference type="Proteomes" id="UP000249254"/>
    </source>
</evidence>
<dbReference type="GO" id="GO:0006643">
    <property type="term" value="P:membrane lipid metabolic process"/>
    <property type="evidence" value="ECO:0007669"/>
    <property type="project" value="TreeGrafter"/>
</dbReference>
<comment type="subcellular location">
    <subcellularLocation>
        <location evidence="1">Endomembrane system</location>
        <topology evidence="1">Multi-pass membrane protein</topology>
    </subcellularLocation>
</comment>
<evidence type="ECO:0000256" key="6">
    <source>
        <dbReference type="ARBA" id="ARBA00023136"/>
    </source>
</evidence>
<evidence type="ECO:0000256" key="7">
    <source>
        <dbReference type="SAM" id="Phobius"/>
    </source>
</evidence>
<dbReference type="GO" id="GO:0012505">
    <property type="term" value="C:endomembrane system"/>
    <property type="evidence" value="ECO:0007669"/>
    <property type="project" value="UniProtKB-SubCell"/>
</dbReference>
<evidence type="ECO:0000256" key="2">
    <source>
        <dbReference type="ARBA" id="ARBA00022692"/>
    </source>
</evidence>
<evidence type="ECO:0000256" key="1">
    <source>
        <dbReference type="ARBA" id="ARBA00004127"/>
    </source>
</evidence>
<reference evidence="10" key="1">
    <citation type="submission" date="2018-05" db="EMBL/GenBank/DDBJ databases">
        <authorList>
            <person name="Li X."/>
        </authorList>
    </citation>
    <scope>NUCLEOTIDE SEQUENCE [LARGE SCALE GENOMIC DNA]</scope>
    <source>
        <strain evidence="10">LX32</strain>
    </source>
</reference>
<evidence type="ECO:0000256" key="4">
    <source>
        <dbReference type="ARBA" id="ARBA00023002"/>
    </source>
</evidence>
<feature type="transmembrane region" description="Helical" evidence="7">
    <location>
        <begin position="64"/>
        <end position="88"/>
    </location>
</feature>
<dbReference type="InterPro" id="IPR006694">
    <property type="entry name" value="Fatty_acid_hydroxylase"/>
</dbReference>
<evidence type="ECO:0000313" key="9">
    <source>
        <dbReference type="EMBL" id="RAK54047.1"/>
    </source>
</evidence>
<comment type="caution">
    <text evidence="9">The sequence shown here is derived from an EMBL/GenBank/DDBJ whole genome shotgun (WGS) entry which is preliminary data.</text>
</comment>
<dbReference type="GO" id="GO:0005506">
    <property type="term" value="F:iron ion binding"/>
    <property type="evidence" value="ECO:0007669"/>
    <property type="project" value="InterPro"/>
</dbReference>
<gene>
    <name evidence="9" type="ORF">DJ017_05675</name>
</gene>
<dbReference type="PANTHER" id="PTHR21624">
    <property type="entry name" value="STEROL DESATURASE-RELATED PROTEIN"/>
    <property type="match status" value="1"/>
</dbReference>